<evidence type="ECO:0008006" key="3">
    <source>
        <dbReference type="Google" id="ProtNLM"/>
    </source>
</evidence>
<comment type="caution">
    <text evidence="1">The sequence shown here is derived from an EMBL/GenBank/DDBJ whole genome shotgun (WGS) entry which is preliminary data.</text>
</comment>
<dbReference type="RefSeq" id="WP_371840774.1">
    <property type="nucleotide sequence ID" value="NZ_JBGMEK010000066.1"/>
</dbReference>
<reference evidence="1 2" key="1">
    <citation type="submission" date="2024-08" db="EMBL/GenBank/DDBJ databases">
        <authorList>
            <person name="Ishaq N."/>
        </authorList>
    </citation>
    <scope>NUCLEOTIDE SEQUENCE [LARGE SCALE GENOMIC DNA]</scope>
    <source>
        <strain evidence="1 2">DSM 18651</strain>
    </source>
</reference>
<protein>
    <recommendedName>
        <fullName evidence="3">Lipoprotein</fullName>
    </recommendedName>
</protein>
<accession>A0ABV4P4Y7</accession>
<dbReference type="EMBL" id="JBGMEK010000066">
    <property type="protein sequence ID" value="MFA0813030.1"/>
    <property type="molecule type" value="Genomic_DNA"/>
</dbReference>
<sequence>MAFRVIIKFFLTLQLSALILLATGCGLTSNQIVKTQSFGAATTKIGKLGESEFENIRIRIIEMNTEFVAIDKTRISSDLNINKPISPEATAVRVAATKALKSYGELLIELTSDYKKENLQRTANSLMNNVNVALGFNFTQKDKESIKKVIVGFGSFWVRKKKADAVKQIVTAYENSVNQLADLLIEDFSLEGTAGYIKMYDSTARRLRDISIYIINRGEEYSAFERYRAVEALVMSEEAISRAVKISKMARNAIEGLKKANSELVKIMKKESYSTGDIEVYAKQTQELINIFQVFTN</sequence>
<proteinExistence type="predicted"/>
<keyword evidence="2" id="KW-1185">Reference proteome</keyword>
<dbReference type="PROSITE" id="PS51257">
    <property type="entry name" value="PROKAR_LIPOPROTEIN"/>
    <property type="match status" value="1"/>
</dbReference>
<organism evidence="1 2">
    <name type="scientific">Microbulbifer epialgicus</name>
    <dbReference type="NCBI Taxonomy" id="393907"/>
    <lineage>
        <taxon>Bacteria</taxon>
        <taxon>Pseudomonadati</taxon>
        <taxon>Pseudomonadota</taxon>
        <taxon>Gammaproteobacteria</taxon>
        <taxon>Cellvibrionales</taxon>
        <taxon>Microbulbiferaceae</taxon>
        <taxon>Microbulbifer</taxon>
    </lineage>
</organism>
<dbReference type="Proteomes" id="UP001569428">
    <property type="component" value="Unassembled WGS sequence"/>
</dbReference>
<gene>
    <name evidence="1" type="ORF">ACCI49_19170</name>
</gene>
<name>A0ABV4P4Y7_9GAMM</name>
<evidence type="ECO:0000313" key="1">
    <source>
        <dbReference type="EMBL" id="MFA0813030.1"/>
    </source>
</evidence>
<evidence type="ECO:0000313" key="2">
    <source>
        <dbReference type="Proteomes" id="UP001569428"/>
    </source>
</evidence>